<name>A0AAD4DJU3_9FUNG</name>
<proteinExistence type="predicted"/>
<comment type="caution">
    <text evidence="5">The sequence shown here is derived from an EMBL/GenBank/DDBJ whole genome shotgun (WGS) entry which is preliminary data.</text>
</comment>
<feature type="domain" description="Crinkler effector protein N-terminal" evidence="4">
    <location>
        <begin position="8"/>
        <end position="110"/>
    </location>
</feature>
<evidence type="ECO:0000256" key="3">
    <source>
        <dbReference type="ARBA" id="ARBA00022525"/>
    </source>
</evidence>
<dbReference type="InterPro" id="IPR045379">
    <property type="entry name" value="Crinkler_N"/>
</dbReference>
<dbReference type="Pfam" id="PF20147">
    <property type="entry name" value="Crinkler"/>
    <property type="match status" value="1"/>
</dbReference>
<dbReference type="GO" id="GO:0005576">
    <property type="term" value="C:extracellular region"/>
    <property type="evidence" value="ECO:0007669"/>
    <property type="project" value="UniProtKB-SubCell"/>
</dbReference>
<comment type="subcellular location">
    <subcellularLocation>
        <location evidence="1">Host cell</location>
    </subcellularLocation>
    <subcellularLocation>
        <location evidence="2">Secreted</location>
    </subcellularLocation>
</comment>
<evidence type="ECO:0000256" key="2">
    <source>
        <dbReference type="ARBA" id="ARBA00004613"/>
    </source>
</evidence>
<dbReference type="GO" id="GO:0043657">
    <property type="term" value="C:host cell"/>
    <property type="evidence" value="ECO:0007669"/>
    <property type="project" value="UniProtKB-SubCell"/>
</dbReference>
<reference evidence="5" key="1">
    <citation type="journal article" date="2020" name="Fungal Divers.">
        <title>Resolving the Mortierellaceae phylogeny through synthesis of multi-gene phylogenetics and phylogenomics.</title>
        <authorList>
            <person name="Vandepol N."/>
            <person name="Liber J."/>
            <person name="Desiro A."/>
            <person name="Na H."/>
            <person name="Kennedy M."/>
            <person name="Barry K."/>
            <person name="Grigoriev I.V."/>
            <person name="Miller A.N."/>
            <person name="O'Donnell K."/>
            <person name="Stajich J.E."/>
            <person name="Bonito G."/>
        </authorList>
    </citation>
    <scope>NUCLEOTIDE SEQUENCE</scope>
    <source>
        <strain evidence="5">NRRL 28262</strain>
    </source>
</reference>
<organism evidence="5 6">
    <name type="scientific">Linnemannia exigua</name>
    <dbReference type="NCBI Taxonomy" id="604196"/>
    <lineage>
        <taxon>Eukaryota</taxon>
        <taxon>Fungi</taxon>
        <taxon>Fungi incertae sedis</taxon>
        <taxon>Mucoromycota</taxon>
        <taxon>Mortierellomycotina</taxon>
        <taxon>Mortierellomycetes</taxon>
        <taxon>Mortierellales</taxon>
        <taxon>Mortierellaceae</taxon>
        <taxon>Linnemannia</taxon>
    </lineage>
</organism>
<dbReference type="AlphaFoldDB" id="A0AAD4DJU3"/>
<accession>A0AAD4DJU3</accession>
<keyword evidence="6" id="KW-1185">Reference proteome</keyword>
<evidence type="ECO:0000259" key="4">
    <source>
        <dbReference type="Pfam" id="PF20147"/>
    </source>
</evidence>
<evidence type="ECO:0000256" key="1">
    <source>
        <dbReference type="ARBA" id="ARBA00004340"/>
    </source>
</evidence>
<evidence type="ECO:0000313" key="5">
    <source>
        <dbReference type="EMBL" id="KAG0280022.1"/>
    </source>
</evidence>
<protein>
    <recommendedName>
        <fullName evidence="4">Crinkler effector protein N-terminal domain-containing protein</fullName>
    </recommendedName>
</protein>
<keyword evidence="3" id="KW-0964">Secreted</keyword>
<sequence length="812" mass="91093">MATTTHSLTLFCLLDGEPTSRAFSIDIKPTESVHDLKELIKASNNSAFNGVDTRSLTLWKVVIPENSHGPNLAITMDALDDDGKTELYPMDDISEIFAEEPDENTYILVQQPPPRPQAPSNRLKVIPYKEIEKELVSILDGVRSRHIPYDVDLKDAVTFQMEKLGPFYKRTLPYLQTARDTKLVMLGLELDKQARTSQGETLSSIVEDDVRSISGHSVVAMVAPSGSGKTATVIELAGQQFVVYFVCGYLYAMDHADIHDREFITLGHDVERIHDTVSCCKHSKVLRQPHEIDFHLKILVRERVELEFLARILFLQLLLDINHNLEPLQFFREQTNDRGSVVATLVYTLRKYDSQTISKMLDKAQYKLRSSLFPKRQGLVVVIDRAHVADGVLLGKFISQSALVNNWNNRSALLDDNNQVQRQFRCGFLASLSATLSHMQATLVILGTATSLQEVDSTGIPPAKLRMLSGRVEFSIGIIRRLADSTLFTHESSKQHTLDDAVDKTIEHLMSWFRRTVRTILEYDTTGENVQILCQMVLAYHLHEGKVSFSSRQPFDLVNKGLCRLQPHHDGMHLVMDEPIVIEAVQRQLEASHEDFEFWGEMVKIERLASALDMTLATGGTALEQLIRRSLQRFNGYRLVDLPFLQGVSLPSWCDDLRLQVDEIDTATGFGYTDGSKNGSGGTGADLAFMANGPPNKMFTHEVVETSTDVRRFFLNKDATAFSNPSLPSTPLPSCLKGILRIHLEFPAFQRCGLKPSTHVKKDSATGSEDVMVYIDLSNMDDFFYKPLGAGGDEEDMLALKSLIKYVSNLTL</sequence>
<gene>
    <name evidence="5" type="ORF">BGZ95_011531</name>
</gene>
<dbReference type="EMBL" id="JAAAIL010000088">
    <property type="protein sequence ID" value="KAG0280022.1"/>
    <property type="molecule type" value="Genomic_DNA"/>
</dbReference>
<evidence type="ECO:0000313" key="6">
    <source>
        <dbReference type="Proteomes" id="UP001194580"/>
    </source>
</evidence>
<dbReference type="Proteomes" id="UP001194580">
    <property type="component" value="Unassembled WGS sequence"/>
</dbReference>